<dbReference type="CDD" id="cd06257">
    <property type="entry name" value="DnaJ"/>
    <property type="match status" value="1"/>
</dbReference>
<dbReference type="PANTHER" id="PTHR44825">
    <property type="match status" value="1"/>
</dbReference>
<comment type="caution">
    <text evidence="2">The sequence shown here is derived from an EMBL/GenBank/DDBJ whole genome shotgun (WGS) entry which is preliminary data.</text>
</comment>
<feature type="domain" description="J" evidence="1">
    <location>
        <begin position="5"/>
        <end position="69"/>
    </location>
</feature>
<reference evidence="2 3" key="1">
    <citation type="submission" date="2024-09" db="EMBL/GenBank/DDBJ databases">
        <title>Floridaenema gen nov. (Aerosakkonemataceae, Aerosakkonematales ord. nov., Cyanobacteria) from benthic tropical and subtropical fresh waters, with the description of four new species.</title>
        <authorList>
            <person name="Moretto J.A."/>
            <person name="Berthold D.E."/>
            <person name="Lefler F.W."/>
            <person name="Huang I.-S."/>
            <person name="Laughinghouse H. IV."/>
        </authorList>
    </citation>
    <scope>NUCLEOTIDE SEQUENCE [LARGE SCALE GENOMIC DNA]</scope>
    <source>
        <strain evidence="2 3">BLCC-F167</strain>
    </source>
</reference>
<dbReference type="InterPro" id="IPR036869">
    <property type="entry name" value="J_dom_sf"/>
</dbReference>
<protein>
    <submittedName>
        <fullName evidence="2">DnaJ domain-containing protein</fullName>
    </submittedName>
</protein>
<evidence type="ECO:0000259" key="1">
    <source>
        <dbReference type="PROSITE" id="PS50076"/>
    </source>
</evidence>
<dbReference type="Gene3D" id="1.10.287.110">
    <property type="entry name" value="DnaJ domain"/>
    <property type="match status" value="1"/>
</dbReference>
<dbReference type="RefSeq" id="WP_413278849.1">
    <property type="nucleotide sequence ID" value="NZ_JBHFNT010000153.1"/>
</dbReference>
<dbReference type="EMBL" id="JBHFNT010000153">
    <property type="protein sequence ID" value="MFB2836465.1"/>
    <property type="molecule type" value="Genomic_DNA"/>
</dbReference>
<dbReference type="Proteomes" id="UP001576780">
    <property type="component" value="Unassembled WGS sequence"/>
</dbReference>
<name>A0ABV4WN07_9CYAN</name>
<gene>
    <name evidence="2" type="ORF">ACE1CA_18185</name>
</gene>
<sequence length="233" mass="27394">MAELNHYQTLQVSPRATQAEIKQSYRRLAKLFHPDSQQETANHEQIVRLNAAYEILSDPQRREFYDRQLKNGSFTTVGNWQQRTKAAQKQYQKQRQTTQNVDRQIQLWLSLVYQPVNRLIYRIINPINKQIDELAADPFDDELMESFQDYLKDCRELLSQAQHIFTSMPNPSPLAGVAARLYYCLNQVGDGISELETFSLNYDDQYLHTGHEMFRIAAQLRQEAQTAFRNYKL</sequence>
<dbReference type="SUPFAM" id="SSF46565">
    <property type="entry name" value="Chaperone J-domain"/>
    <property type="match status" value="1"/>
</dbReference>
<dbReference type="InterPro" id="IPR001623">
    <property type="entry name" value="DnaJ_domain"/>
</dbReference>
<dbReference type="SMART" id="SM00271">
    <property type="entry name" value="DnaJ"/>
    <property type="match status" value="1"/>
</dbReference>
<evidence type="ECO:0000313" key="3">
    <source>
        <dbReference type="Proteomes" id="UP001576780"/>
    </source>
</evidence>
<dbReference type="PRINTS" id="PR00625">
    <property type="entry name" value="JDOMAIN"/>
</dbReference>
<dbReference type="PROSITE" id="PS50076">
    <property type="entry name" value="DNAJ_2"/>
    <property type="match status" value="1"/>
</dbReference>
<proteinExistence type="predicted"/>
<dbReference type="PANTHER" id="PTHR44825:SF1">
    <property type="entry name" value="DNAJ HOMOLOG SUBFAMILY C MEMBER 4"/>
    <property type="match status" value="1"/>
</dbReference>
<dbReference type="Pfam" id="PF00226">
    <property type="entry name" value="DnaJ"/>
    <property type="match status" value="1"/>
</dbReference>
<keyword evidence="3" id="KW-1185">Reference proteome</keyword>
<accession>A0ABV4WN07</accession>
<organism evidence="2 3">
    <name type="scientific">Floridaenema evergladense BLCC-F167</name>
    <dbReference type="NCBI Taxonomy" id="3153639"/>
    <lineage>
        <taxon>Bacteria</taxon>
        <taxon>Bacillati</taxon>
        <taxon>Cyanobacteriota</taxon>
        <taxon>Cyanophyceae</taxon>
        <taxon>Oscillatoriophycideae</taxon>
        <taxon>Aerosakkonematales</taxon>
        <taxon>Aerosakkonemataceae</taxon>
        <taxon>Floridanema</taxon>
        <taxon>Floridanema evergladense</taxon>
    </lineage>
</organism>
<dbReference type="InterPro" id="IPR052763">
    <property type="entry name" value="DnaJ_C4"/>
</dbReference>
<evidence type="ECO:0000313" key="2">
    <source>
        <dbReference type="EMBL" id="MFB2836465.1"/>
    </source>
</evidence>